<dbReference type="Pfam" id="PF13462">
    <property type="entry name" value="Thioredoxin_4"/>
    <property type="match status" value="1"/>
</dbReference>
<dbReference type="RefSeq" id="WP_093334104.1">
    <property type="nucleotide sequence ID" value="NZ_FOXP01000010.1"/>
</dbReference>
<dbReference type="Gene3D" id="3.40.30.10">
    <property type="entry name" value="Glutaredoxin"/>
    <property type="match status" value="1"/>
</dbReference>
<dbReference type="AlphaFoldDB" id="A0A1I5U5W5"/>
<dbReference type="Gene3D" id="1.10.40.110">
    <property type="match status" value="1"/>
</dbReference>
<dbReference type="EMBL" id="FOXP01000010">
    <property type="protein sequence ID" value="SFP90673.1"/>
    <property type="molecule type" value="Genomic_DNA"/>
</dbReference>
<dbReference type="Proteomes" id="UP000199586">
    <property type="component" value="Unassembled WGS sequence"/>
</dbReference>
<dbReference type="PROSITE" id="PS51257">
    <property type="entry name" value="PROKAR_LIPOPROTEIN"/>
    <property type="match status" value="1"/>
</dbReference>
<dbReference type="InterPro" id="IPR036249">
    <property type="entry name" value="Thioredoxin-like_sf"/>
</dbReference>
<accession>A0A1I5U5W5</accession>
<gene>
    <name evidence="2" type="ORF">SAMN04488241_110146</name>
</gene>
<sequence>MKLAPLLLSVVALAACSGENGNSSSPAAPVAAVAAPAGTDWTTTTAKTEEGYLLGNPNAPVKLVEYGSRLCPACRGLAESAYRPLIDNYVKSGKVSFEFREFLIHGAADLPPALLGQCAGAEPFFPILEQMYAAQTGFNDKLQALTPAQQQQLQTAKPTDAVRMLAQQMGLIDFMKQRGLPEARVNQCLADTALIDKLTKQTQDRGADGTVTGTPTVLVNGTKIDGIAWTDVEKALKAAGA</sequence>
<protein>
    <submittedName>
        <fullName evidence="2">Thioredoxin</fullName>
    </submittedName>
</protein>
<dbReference type="SUPFAM" id="SSF52833">
    <property type="entry name" value="Thioredoxin-like"/>
    <property type="match status" value="1"/>
</dbReference>
<organism evidence="2 3">
    <name type="scientific">Sphingomonas rubra</name>
    <dbReference type="NCBI Taxonomy" id="634430"/>
    <lineage>
        <taxon>Bacteria</taxon>
        <taxon>Pseudomonadati</taxon>
        <taxon>Pseudomonadota</taxon>
        <taxon>Alphaproteobacteria</taxon>
        <taxon>Sphingomonadales</taxon>
        <taxon>Sphingomonadaceae</taxon>
        <taxon>Sphingomonas</taxon>
    </lineage>
</organism>
<evidence type="ECO:0000259" key="1">
    <source>
        <dbReference type="Pfam" id="PF13462"/>
    </source>
</evidence>
<feature type="domain" description="Thioredoxin-like fold" evidence="1">
    <location>
        <begin position="48"/>
        <end position="237"/>
    </location>
</feature>
<proteinExistence type="predicted"/>
<dbReference type="InterPro" id="IPR012336">
    <property type="entry name" value="Thioredoxin-like_fold"/>
</dbReference>
<dbReference type="STRING" id="634430.SAMN04488241_110146"/>
<reference evidence="2 3" key="1">
    <citation type="submission" date="2016-10" db="EMBL/GenBank/DDBJ databases">
        <authorList>
            <person name="de Groot N.N."/>
        </authorList>
    </citation>
    <scope>NUCLEOTIDE SEQUENCE [LARGE SCALE GENOMIC DNA]</scope>
    <source>
        <strain evidence="2 3">CGMCC 1.9113</strain>
    </source>
</reference>
<name>A0A1I5U5W5_9SPHN</name>
<evidence type="ECO:0000313" key="2">
    <source>
        <dbReference type="EMBL" id="SFP90673.1"/>
    </source>
</evidence>
<keyword evidence="3" id="KW-1185">Reference proteome</keyword>
<evidence type="ECO:0000313" key="3">
    <source>
        <dbReference type="Proteomes" id="UP000199586"/>
    </source>
</evidence>
<dbReference type="OrthoDB" id="8478320at2"/>